<dbReference type="PANTHER" id="PTHR30404:SF0">
    <property type="entry name" value="N-ACETYLMURAMOYL-L-ALANINE AMIDASE AMIC"/>
    <property type="match status" value="1"/>
</dbReference>
<comment type="caution">
    <text evidence="6">The sequence shown here is derived from an EMBL/GenBank/DDBJ whole genome shotgun (WGS) entry which is preliminary data.</text>
</comment>
<evidence type="ECO:0000256" key="3">
    <source>
        <dbReference type="ARBA" id="ARBA00022801"/>
    </source>
</evidence>
<dbReference type="CDD" id="cd02696">
    <property type="entry name" value="MurNAc-LAA"/>
    <property type="match status" value="1"/>
</dbReference>
<evidence type="ECO:0000313" key="6">
    <source>
        <dbReference type="EMBL" id="MFC7704954.1"/>
    </source>
</evidence>
<evidence type="ECO:0000256" key="4">
    <source>
        <dbReference type="SAM" id="SignalP"/>
    </source>
</evidence>
<accession>A0ABW2UN91</accession>
<feature type="chain" id="PRO_5045221500" description="N-acetylmuramoyl-L-alanine amidase" evidence="4">
    <location>
        <begin position="26"/>
        <end position="415"/>
    </location>
</feature>
<dbReference type="Pfam" id="PF11741">
    <property type="entry name" value="AMIN"/>
    <property type="match status" value="1"/>
</dbReference>
<keyword evidence="7" id="KW-1185">Reference proteome</keyword>
<evidence type="ECO:0000256" key="1">
    <source>
        <dbReference type="ARBA" id="ARBA00001561"/>
    </source>
</evidence>
<dbReference type="InterPro" id="IPR002508">
    <property type="entry name" value="MurNAc-LAA_cat"/>
</dbReference>
<protein>
    <recommendedName>
        <fullName evidence="2">N-acetylmuramoyl-L-alanine amidase</fullName>
        <ecNumber evidence="2">3.5.1.28</ecNumber>
    </recommendedName>
</protein>
<dbReference type="PANTHER" id="PTHR30404">
    <property type="entry name" value="N-ACETYLMURAMOYL-L-ALANINE AMIDASE"/>
    <property type="match status" value="1"/>
</dbReference>
<evidence type="ECO:0000256" key="2">
    <source>
        <dbReference type="ARBA" id="ARBA00011901"/>
    </source>
</evidence>
<dbReference type="InterPro" id="IPR050695">
    <property type="entry name" value="N-acetylmuramoyl_amidase_3"/>
</dbReference>
<reference evidence="7" key="1">
    <citation type="journal article" date="2019" name="Int. J. Syst. Evol. Microbiol.">
        <title>The Global Catalogue of Microorganisms (GCM) 10K type strain sequencing project: providing services to taxonomists for standard genome sequencing and annotation.</title>
        <authorList>
            <consortium name="The Broad Institute Genomics Platform"/>
            <consortium name="The Broad Institute Genome Sequencing Center for Infectious Disease"/>
            <person name="Wu L."/>
            <person name="Ma J."/>
        </authorList>
    </citation>
    <scope>NUCLEOTIDE SEQUENCE [LARGE SCALE GENOMIC DNA]</scope>
    <source>
        <strain evidence="7">CGMCC 1.12750</strain>
    </source>
</reference>
<evidence type="ECO:0000259" key="5">
    <source>
        <dbReference type="SMART" id="SM00646"/>
    </source>
</evidence>
<keyword evidence="4" id="KW-0732">Signal</keyword>
<gene>
    <name evidence="6" type="ORF">ACFQXB_12180</name>
</gene>
<dbReference type="EC" id="3.5.1.28" evidence="2"/>
<dbReference type="Gene3D" id="3.40.630.40">
    <property type="entry name" value="Zn-dependent exopeptidases"/>
    <property type="match status" value="1"/>
</dbReference>
<proteinExistence type="predicted"/>
<feature type="domain" description="MurNAc-LAA" evidence="5">
    <location>
        <begin position="245"/>
        <end position="400"/>
    </location>
</feature>
<keyword evidence="3" id="KW-0378">Hydrolase</keyword>
<sequence>MSGLRPFLSVVLAALLIQLAPQPVAAEGFSGRARVEPAQTVLETGRRGVVLTLALSQPVPYKIVTLNDPPRIVVDFQGVTWDGLSREALLADVRRGVRDLRFGAIGPGWSRLVIELDGPYGVTGAGLRRDEGSGLALLRLTLAPISPPEFAARARPAEEVLWDLPPRAPIEGLARPRQRGEGPLVVVLDPGHGGIDPGAERGGLREADLMLTFARELKEYLLRAGGFRVVLTRDEDAFVPLEARASIARAAGADVFLSLHADALADGDATGATIYTLSDEASDSASAALAERHDRDDLLAGVDLSGHDDLVADVLMSLARTETQPRSEALADALVAGIAARAGPMHKRPRLHAGFSVLRSPDIPSVLIELGFMSNDEDLARLRSPSWRAQTADGIVQALKGWAAADAAQAGLLRR</sequence>
<name>A0ABW2UN91_9RHOB</name>
<dbReference type="RefSeq" id="WP_377403969.1">
    <property type="nucleotide sequence ID" value="NZ_JBHTFQ010000006.1"/>
</dbReference>
<organism evidence="6 7">
    <name type="scientific">Plastorhodobacter daqingensis</name>
    <dbReference type="NCBI Taxonomy" id="1387281"/>
    <lineage>
        <taxon>Bacteria</taxon>
        <taxon>Pseudomonadati</taxon>
        <taxon>Pseudomonadota</taxon>
        <taxon>Alphaproteobacteria</taxon>
        <taxon>Rhodobacterales</taxon>
        <taxon>Paracoccaceae</taxon>
        <taxon>Plastorhodobacter</taxon>
    </lineage>
</organism>
<dbReference type="SMART" id="SM00646">
    <property type="entry name" value="Ami_3"/>
    <property type="match status" value="1"/>
</dbReference>
<dbReference type="Gene3D" id="2.60.40.3500">
    <property type="match status" value="1"/>
</dbReference>
<dbReference type="Pfam" id="PF01520">
    <property type="entry name" value="Amidase_3"/>
    <property type="match status" value="1"/>
</dbReference>
<comment type="catalytic activity">
    <reaction evidence="1">
        <text>Hydrolyzes the link between N-acetylmuramoyl residues and L-amino acid residues in certain cell-wall glycopeptides.</text>
        <dbReference type="EC" id="3.5.1.28"/>
    </reaction>
</comment>
<dbReference type="EMBL" id="JBHTFQ010000006">
    <property type="protein sequence ID" value="MFC7704954.1"/>
    <property type="molecule type" value="Genomic_DNA"/>
</dbReference>
<evidence type="ECO:0000313" key="7">
    <source>
        <dbReference type="Proteomes" id="UP001596516"/>
    </source>
</evidence>
<dbReference type="InterPro" id="IPR021731">
    <property type="entry name" value="AMIN_dom"/>
</dbReference>
<dbReference type="SUPFAM" id="SSF53187">
    <property type="entry name" value="Zn-dependent exopeptidases"/>
    <property type="match status" value="1"/>
</dbReference>
<dbReference type="Proteomes" id="UP001596516">
    <property type="component" value="Unassembled WGS sequence"/>
</dbReference>
<feature type="signal peptide" evidence="4">
    <location>
        <begin position="1"/>
        <end position="25"/>
    </location>
</feature>